<protein>
    <recommendedName>
        <fullName evidence="4">DUF2269 family protein</fullName>
    </recommendedName>
</protein>
<keyword evidence="1" id="KW-0472">Membrane</keyword>
<feature type="transmembrane region" description="Helical" evidence="1">
    <location>
        <begin position="26"/>
        <end position="44"/>
    </location>
</feature>
<organism evidence="2 3">
    <name type="scientific">Novosphingobium pokkalii</name>
    <dbReference type="NCBI Taxonomy" id="1770194"/>
    <lineage>
        <taxon>Bacteria</taxon>
        <taxon>Pseudomonadati</taxon>
        <taxon>Pseudomonadota</taxon>
        <taxon>Alphaproteobacteria</taxon>
        <taxon>Sphingomonadales</taxon>
        <taxon>Sphingomonadaceae</taxon>
        <taxon>Novosphingobium</taxon>
    </lineage>
</organism>
<feature type="transmembrane region" description="Helical" evidence="1">
    <location>
        <begin position="56"/>
        <end position="73"/>
    </location>
</feature>
<keyword evidence="1" id="KW-0812">Transmembrane</keyword>
<keyword evidence="3" id="KW-1185">Reference proteome</keyword>
<dbReference type="EMBL" id="JBHRYE010000010">
    <property type="protein sequence ID" value="MFC3670808.1"/>
    <property type="molecule type" value="Genomic_DNA"/>
</dbReference>
<evidence type="ECO:0000256" key="1">
    <source>
        <dbReference type="SAM" id="Phobius"/>
    </source>
</evidence>
<reference evidence="3" key="1">
    <citation type="journal article" date="2019" name="Int. J. Syst. Evol. Microbiol.">
        <title>The Global Catalogue of Microorganisms (GCM) 10K type strain sequencing project: providing services to taxonomists for standard genome sequencing and annotation.</title>
        <authorList>
            <consortium name="The Broad Institute Genomics Platform"/>
            <consortium name="The Broad Institute Genome Sequencing Center for Infectious Disease"/>
            <person name="Wu L."/>
            <person name="Ma J."/>
        </authorList>
    </citation>
    <scope>NUCLEOTIDE SEQUENCE [LARGE SCALE GENOMIC DNA]</scope>
    <source>
        <strain evidence="3">KCTC 42224</strain>
    </source>
</reference>
<evidence type="ECO:0000313" key="3">
    <source>
        <dbReference type="Proteomes" id="UP001595683"/>
    </source>
</evidence>
<evidence type="ECO:0008006" key="4">
    <source>
        <dbReference type="Google" id="ProtNLM"/>
    </source>
</evidence>
<evidence type="ECO:0000313" key="2">
    <source>
        <dbReference type="EMBL" id="MFC3670808.1"/>
    </source>
</evidence>
<feature type="transmembrane region" description="Helical" evidence="1">
    <location>
        <begin position="103"/>
        <end position="128"/>
    </location>
</feature>
<dbReference type="Proteomes" id="UP001595683">
    <property type="component" value="Unassembled WGS sequence"/>
</dbReference>
<proteinExistence type="predicted"/>
<comment type="caution">
    <text evidence="2">The sequence shown here is derived from an EMBL/GenBank/DDBJ whole genome shotgun (WGS) entry which is preliminary data.</text>
</comment>
<dbReference type="RefSeq" id="WP_191322923.1">
    <property type="nucleotide sequence ID" value="NZ_BMZP01000002.1"/>
</dbReference>
<sequence>MTRPFTAMQDSAGDRTLRLEAAHKQISNAVAFGLMVYTALQIFLTMRALEELDNTLLPIMALVVLVGAIIPLYRRLEKRWDATAAILADDPPALSAALTRTRLTIWAISIGLPLLVTVAIKGLVVLIAR</sequence>
<name>A0ABV7V139_9SPHN</name>
<accession>A0ABV7V139</accession>
<keyword evidence="1" id="KW-1133">Transmembrane helix</keyword>
<gene>
    <name evidence="2" type="ORF">ACFOOT_05185</name>
</gene>